<dbReference type="REBASE" id="390314">
    <property type="entry name" value="V.FbaR501ORF1918P"/>
</dbReference>
<evidence type="ECO:0000256" key="2">
    <source>
        <dbReference type="ARBA" id="ARBA00022759"/>
    </source>
</evidence>
<comment type="similarity">
    <text evidence="6">Belongs to the Vsr family.</text>
</comment>
<sequence>MAARSAGQGGPHRRRARPLSRSEIMARIRSKDTKPEWRVRRALWAMGVRYRLHDPRLPGRPDIVLPRSRQVIFVHGCFWHGHEGCPRHRIPKTNSMWWEQKIRANRARDARVTEAVRAAGWAVTIIWECETESPEALAQALANVARIAFACNPGKGAPDRGASSHPPPDLRPLS</sequence>
<dbReference type="InterPro" id="IPR004603">
    <property type="entry name" value="DNA_mismatch_endonuc_vsr"/>
</dbReference>
<dbReference type="Pfam" id="PF03852">
    <property type="entry name" value="Vsr"/>
    <property type="match status" value="1"/>
</dbReference>
<accession>A0A6F8ZID1</accession>
<dbReference type="SUPFAM" id="SSF52980">
    <property type="entry name" value="Restriction endonuclease-like"/>
    <property type="match status" value="1"/>
</dbReference>
<dbReference type="CDD" id="cd00221">
    <property type="entry name" value="Vsr"/>
    <property type="match status" value="1"/>
</dbReference>
<keyword evidence="1" id="KW-0540">Nuclease</keyword>
<dbReference type="EMBL" id="LR778114">
    <property type="protein sequence ID" value="CAB1129414.1"/>
    <property type="molecule type" value="Genomic_DNA"/>
</dbReference>
<feature type="compositionally biased region" description="Pro residues" evidence="7">
    <location>
        <begin position="165"/>
        <end position="174"/>
    </location>
</feature>
<evidence type="ECO:0000313" key="8">
    <source>
        <dbReference type="EMBL" id="CAB1129414.1"/>
    </source>
</evidence>
<proteinExistence type="inferred from homology"/>
<keyword evidence="9" id="KW-1185">Reference proteome</keyword>
<evidence type="ECO:0000256" key="5">
    <source>
        <dbReference type="ARBA" id="ARBA00023204"/>
    </source>
</evidence>
<keyword evidence="5" id="KW-0234">DNA repair</keyword>
<dbReference type="KEGG" id="hfv:R50_1917"/>
<name>A0A6F8ZID1_9FIRM</name>
<evidence type="ECO:0000256" key="1">
    <source>
        <dbReference type="ARBA" id="ARBA00022722"/>
    </source>
</evidence>
<keyword evidence="2 8" id="KW-0255">Endonuclease</keyword>
<evidence type="ECO:0000256" key="6">
    <source>
        <dbReference type="ARBA" id="ARBA00029466"/>
    </source>
</evidence>
<dbReference type="GO" id="GO:0006298">
    <property type="term" value="P:mismatch repair"/>
    <property type="evidence" value="ECO:0007669"/>
    <property type="project" value="InterPro"/>
</dbReference>
<evidence type="ECO:0000256" key="3">
    <source>
        <dbReference type="ARBA" id="ARBA00022763"/>
    </source>
</evidence>
<dbReference type="NCBIfam" id="TIGR00632">
    <property type="entry name" value="vsr"/>
    <property type="match status" value="1"/>
</dbReference>
<gene>
    <name evidence="8" type="ORF">R50_1917</name>
</gene>
<feature type="region of interest" description="Disordered" evidence="7">
    <location>
        <begin position="155"/>
        <end position="174"/>
    </location>
</feature>
<dbReference type="InterPro" id="IPR011335">
    <property type="entry name" value="Restrct_endonuc-II-like"/>
</dbReference>
<protein>
    <submittedName>
        <fullName evidence="8">Very-short-patch mismatch repair endonuclease (G-T specific)</fullName>
    </submittedName>
</protein>
<dbReference type="Proteomes" id="UP000503399">
    <property type="component" value="Chromosome"/>
</dbReference>
<keyword evidence="4" id="KW-0378">Hydrolase</keyword>
<dbReference type="GO" id="GO:0004519">
    <property type="term" value="F:endonuclease activity"/>
    <property type="evidence" value="ECO:0007669"/>
    <property type="project" value="UniProtKB-KW"/>
</dbReference>
<dbReference type="Gene3D" id="3.40.960.10">
    <property type="entry name" value="VSR Endonuclease"/>
    <property type="match status" value="1"/>
</dbReference>
<feature type="region of interest" description="Disordered" evidence="7">
    <location>
        <begin position="1"/>
        <end position="23"/>
    </location>
</feature>
<dbReference type="AlphaFoldDB" id="A0A6F8ZID1"/>
<evidence type="ECO:0000256" key="4">
    <source>
        <dbReference type="ARBA" id="ARBA00022801"/>
    </source>
</evidence>
<reference evidence="8 9" key="1">
    <citation type="submission" date="2020-02" db="EMBL/GenBank/DDBJ databases">
        <authorList>
            <person name="Hogendoorn C."/>
        </authorList>
    </citation>
    <scope>NUCLEOTIDE SEQUENCE [LARGE SCALE GENOMIC DNA]</scope>
    <source>
        <strain evidence="8">R501</strain>
    </source>
</reference>
<evidence type="ECO:0000256" key="7">
    <source>
        <dbReference type="SAM" id="MobiDB-lite"/>
    </source>
</evidence>
<organism evidence="8 9">
    <name type="scientific">Candidatus Hydrogenisulfobacillus filiaventi</name>
    <dbReference type="NCBI Taxonomy" id="2707344"/>
    <lineage>
        <taxon>Bacteria</taxon>
        <taxon>Bacillati</taxon>
        <taxon>Bacillota</taxon>
        <taxon>Clostridia</taxon>
        <taxon>Eubacteriales</taxon>
        <taxon>Clostridiales Family XVII. Incertae Sedis</taxon>
        <taxon>Candidatus Hydrogenisulfobacillus</taxon>
    </lineage>
</organism>
<evidence type="ECO:0000313" key="9">
    <source>
        <dbReference type="Proteomes" id="UP000503399"/>
    </source>
</evidence>
<keyword evidence="3" id="KW-0227">DNA damage</keyword>
<dbReference type="GO" id="GO:0016787">
    <property type="term" value="F:hydrolase activity"/>
    <property type="evidence" value="ECO:0007669"/>
    <property type="project" value="UniProtKB-KW"/>
</dbReference>